<keyword evidence="1" id="KW-0472">Membrane</keyword>
<feature type="transmembrane region" description="Helical" evidence="1">
    <location>
        <begin position="139"/>
        <end position="158"/>
    </location>
</feature>
<feature type="transmembrane region" description="Helical" evidence="1">
    <location>
        <begin position="20"/>
        <end position="36"/>
    </location>
</feature>
<organism evidence="3 4">
    <name type="scientific">Pontibacillus yanchengensis</name>
    <dbReference type="NCBI Taxonomy" id="462910"/>
    <lineage>
        <taxon>Bacteria</taxon>
        <taxon>Bacillati</taxon>
        <taxon>Bacillota</taxon>
        <taxon>Bacilli</taxon>
        <taxon>Bacillales</taxon>
        <taxon>Bacillaceae</taxon>
        <taxon>Pontibacillus</taxon>
    </lineage>
</organism>
<gene>
    <name evidence="3" type="ORF">GLW05_10335</name>
</gene>
<feature type="transmembrane region" description="Helical" evidence="1">
    <location>
        <begin position="215"/>
        <end position="233"/>
    </location>
</feature>
<proteinExistence type="predicted"/>
<dbReference type="OrthoDB" id="198399at2"/>
<dbReference type="Gene3D" id="2.30.42.10">
    <property type="match status" value="1"/>
</dbReference>
<feature type="transmembrane region" description="Helical" evidence="1">
    <location>
        <begin position="245"/>
        <end position="265"/>
    </location>
</feature>
<accession>A0A6I4ZUT7</accession>
<evidence type="ECO:0000259" key="2">
    <source>
        <dbReference type="Pfam" id="PF17820"/>
    </source>
</evidence>
<dbReference type="Proteomes" id="UP000468638">
    <property type="component" value="Unassembled WGS sequence"/>
</dbReference>
<feature type="domain" description="PDZ" evidence="2">
    <location>
        <begin position="308"/>
        <end position="357"/>
    </location>
</feature>
<protein>
    <submittedName>
        <fullName evidence="3">PDZ domain-containing protein</fullName>
    </submittedName>
</protein>
<keyword evidence="1" id="KW-1133">Transmembrane helix</keyword>
<feature type="transmembrane region" description="Helical" evidence="1">
    <location>
        <begin position="187"/>
        <end position="209"/>
    </location>
</feature>
<name>A0A6I4ZUT7_9BACI</name>
<dbReference type="Pfam" id="PF17820">
    <property type="entry name" value="PDZ_6"/>
    <property type="match status" value="1"/>
</dbReference>
<dbReference type="RefSeq" id="WP_160909663.1">
    <property type="nucleotide sequence ID" value="NZ_WMEQ01000006.1"/>
</dbReference>
<evidence type="ECO:0000256" key="1">
    <source>
        <dbReference type="SAM" id="Phobius"/>
    </source>
</evidence>
<dbReference type="AlphaFoldDB" id="A0A6I4ZUT7"/>
<feature type="transmembrane region" description="Helical" evidence="1">
    <location>
        <begin position="84"/>
        <end position="100"/>
    </location>
</feature>
<evidence type="ECO:0000313" key="4">
    <source>
        <dbReference type="Proteomes" id="UP000468638"/>
    </source>
</evidence>
<dbReference type="InterPro" id="IPR041489">
    <property type="entry name" value="PDZ_6"/>
</dbReference>
<comment type="caution">
    <text evidence="3">The sequence shown here is derived from an EMBL/GenBank/DDBJ whole genome shotgun (WGS) entry which is preliminary data.</text>
</comment>
<sequence>MESWLLEVAKGMGRLFLHPLFYWAICLTFLASIARIKRERRDFGIKIFNIFSEWKGTWGTSLLAGLILSIITIGAGIVFPYGMVLLWTAIVILVTITKRFSWLSAAYTASIAFLVFLFLPEAALSFLPTSWVDGLNQTSITFMPILIGALLIVEAVLLKRQHSNSSFPQYVKGSRGKIIGQHNVKKLALVPAFFLIPGGAIEPFAAWWPTFSIEGESFGLMLVPLLIGYELVIKGISPKQAASQLGNYLVVLSFIVIGLGIGGMYVPMLSLIGVVIALLGREISAFIVKWKDQGQNPYFTPRHDGLPVLGVIPHSTADKMGLLVGERIEKVNNYHVSNEEEFHKALQANGAYCKIEVRDTNGEIRFAQRAMYEGDHYELGLVFVKARYRKEDSKGVKVSQ</sequence>
<dbReference type="InterPro" id="IPR036034">
    <property type="entry name" value="PDZ_sf"/>
</dbReference>
<keyword evidence="1" id="KW-0812">Transmembrane</keyword>
<reference evidence="3 4" key="1">
    <citation type="submission" date="2019-11" db="EMBL/GenBank/DDBJ databases">
        <title>Genome sequences of 17 halophilic strains isolated from different environments.</title>
        <authorList>
            <person name="Furrow R.E."/>
        </authorList>
    </citation>
    <scope>NUCLEOTIDE SEQUENCE [LARGE SCALE GENOMIC DNA]</scope>
    <source>
        <strain evidence="3 4">22514_16_FS</strain>
    </source>
</reference>
<dbReference type="SUPFAM" id="SSF50156">
    <property type="entry name" value="PDZ domain-like"/>
    <property type="match status" value="1"/>
</dbReference>
<dbReference type="EMBL" id="WMEQ01000006">
    <property type="protein sequence ID" value="MYL33995.1"/>
    <property type="molecule type" value="Genomic_DNA"/>
</dbReference>
<feature type="transmembrane region" description="Helical" evidence="1">
    <location>
        <begin position="107"/>
        <end position="127"/>
    </location>
</feature>
<evidence type="ECO:0000313" key="3">
    <source>
        <dbReference type="EMBL" id="MYL33995.1"/>
    </source>
</evidence>
<feature type="transmembrane region" description="Helical" evidence="1">
    <location>
        <begin position="57"/>
        <end position="78"/>
    </location>
</feature>